<dbReference type="PANTHER" id="PTHR11019:SF199">
    <property type="entry name" value="HTH-TYPE TRANSCRIPTIONAL REGULATOR NIMR"/>
    <property type="match status" value="1"/>
</dbReference>
<feature type="region of interest" description="Disordered" evidence="3">
    <location>
        <begin position="79"/>
        <end position="100"/>
    </location>
</feature>
<reference evidence="5 6" key="1">
    <citation type="submission" date="2020-08" db="EMBL/GenBank/DDBJ databases">
        <title>Sequencing the genomes of 1000 actinobacteria strains.</title>
        <authorList>
            <person name="Klenk H.-P."/>
        </authorList>
    </citation>
    <scope>NUCLEOTIDE SEQUENCE [LARGE SCALE GENOMIC DNA]</scope>
    <source>
        <strain evidence="5 6">DSM 45809</strain>
    </source>
</reference>
<gene>
    <name evidence="5" type="ORF">BJY16_009275</name>
</gene>
<evidence type="ECO:0000256" key="2">
    <source>
        <dbReference type="ARBA" id="ARBA00023163"/>
    </source>
</evidence>
<protein>
    <submittedName>
        <fullName evidence="5">AraC-like DNA-binding protein</fullName>
    </submittedName>
</protein>
<dbReference type="AlphaFoldDB" id="A0A7W7MD32"/>
<dbReference type="Proteomes" id="UP000546162">
    <property type="component" value="Unassembled WGS sequence"/>
</dbReference>
<sequence>MPVITHRAERAPACIPPEWAGVGACALPVAAGAATGLLECHALVLVTTGPLLADVDFTSHLAGPGTILWVRPGQALHFDLPGRAGDHQPPGHRDDGESPDEAATVVFRPGLFAPDELPGLAPDDPDGPARTPLVLPDPAVFRAAMDHLTADAAGPPGRVAAALLRHQLAALLLRIRLLDRTGSEVANVEARTFERFRRRLEDGYPHSRRVEDYAAELTCSVRTLTRASLAVTGRTAKQVVDDRVALQARRLLAATDLSVAEVGRGLGFGEPTNFGRFFHRETGLSPGQFRARFADRPGGIPGPRQPTD</sequence>
<dbReference type="InterPro" id="IPR018060">
    <property type="entry name" value="HTH_AraC"/>
</dbReference>
<dbReference type="EMBL" id="JACHNB010000001">
    <property type="protein sequence ID" value="MBB4745816.1"/>
    <property type="molecule type" value="Genomic_DNA"/>
</dbReference>
<evidence type="ECO:0000259" key="4">
    <source>
        <dbReference type="PROSITE" id="PS01124"/>
    </source>
</evidence>
<dbReference type="Pfam" id="PF12833">
    <property type="entry name" value="HTH_18"/>
    <property type="match status" value="1"/>
</dbReference>
<dbReference type="GO" id="GO:0043565">
    <property type="term" value="F:sequence-specific DNA binding"/>
    <property type="evidence" value="ECO:0007669"/>
    <property type="project" value="InterPro"/>
</dbReference>
<dbReference type="RefSeq" id="WP_185046164.1">
    <property type="nucleotide sequence ID" value="NZ_BAABFG010000005.1"/>
</dbReference>
<evidence type="ECO:0000313" key="5">
    <source>
        <dbReference type="EMBL" id="MBB4745816.1"/>
    </source>
</evidence>
<dbReference type="Gene3D" id="1.10.10.60">
    <property type="entry name" value="Homeodomain-like"/>
    <property type="match status" value="1"/>
</dbReference>
<proteinExistence type="predicted"/>
<feature type="domain" description="HTH araC/xylS-type" evidence="4">
    <location>
        <begin position="194"/>
        <end position="292"/>
    </location>
</feature>
<evidence type="ECO:0000313" key="6">
    <source>
        <dbReference type="Proteomes" id="UP000546162"/>
    </source>
</evidence>
<dbReference type="SUPFAM" id="SSF46689">
    <property type="entry name" value="Homeodomain-like"/>
    <property type="match status" value="1"/>
</dbReference>
<dbReference type="PANTHER" id="PTHR11019">
    <property type="entry name" value="HTH-TYPE TRANSCRIPTIONAL REGULATOR NIMR"/>
    <property type="match status" value="1"/>
</dbReference>
<name>A0A7W7MD32_9ACTN</name>
<keyword evidence="5" id="KW-0238">DNA-binding</keyword>
<accession>A0A7W7MD32</accession>
<dbReference type="PROSITE" id="PS01124">
    <property type="entry name" value="HTH_ARAC_FAMILY_2"/>
    <property type="match status" value="1"/>
</dbReference>
<evidence type="ECO:0000256" key="3">
    <source>
        <dbReference type="SAM" id="MobiDB-lite"/>
    </source>
</evidence>
<comment type="caution">
    <text evidence="5">The sequence shown here is derived from an EMBL/GenBank/DDBJ whole genome shotgun (WGS) entry which is preliminary data.</text>
</comment>
<organism evidence="5 6">
    <name type="scientific">Actinoplanes octamycinicus</name>
    <dbReference type="NCBI Taxonomy" id="135948"/>
    <lineage>
        <taxon>Bacteria</taxon>
        <taxon>Bacillati</taxon>
        <taxon>Actinomycetota</taxon>
        <taxon>Actinomycetes</taxon>
        <taxon>Micromonosporales</taxon>
        <taxon>Micromonosporaceae</taxon>
        <taxon>Actinoplanes</taxon>
    </lineage>
</organism>
<keyword evidence="6" id="KW-1185">Reference proteome</keyword>
<dbReference type="InterPro" id="IPR009057">
    <property type="entry name" value="Homeodomain-like_sf"/>
</dbReference>
<dbReference type="GO" id="GO:0003700">
    <property type="term" value="F:DNA-binding transcription factor activity"/>
    <property type="evidence" value="ECO:0007669"/>
    <property type="project" value="InterPro"/>
</dbReference>
<dbReference type="SMART" id="SM00342">
    <property type="entry name" value="HTH_ARAC"/>
    <property type="match status" value="1"/>
</dbReference>
<feature type="compositionally biased region" description="Basic and acidic residues" evidence="3">
    <location>
        <begin position="84"/>
        <end position="96"/>
    </location>
</feature>
<evidence type="ECO:0000256" key="1">
    <source>
        <dbReference type="ARBA" id="ARBA00023015"/>
    </source>
</evidence>
<keyword evidence="2" id="KW-0804">Transcription</keyword>
<keyword evidence="1" id="KW-0805">Transcription regulation</keyword>